<feature type="transmembrane region" description="Helical" evidence="7">
    <location>
        <begin position="153"/>
        <end position="179"/>
    </location>
</feature>
<dbReference type="AlphaFoldDB" id="A0A6A5Z4B5"/>
<dbReference type="SUPFAM" id="SSF103473">
    <property type="entry name" value="MFS general substrate transporter"/>
    <property type="match status" value="1"/>
</dbReference>
<feature type="transmembrane region" description="Helical" evidence="7">
    <location>
        <begin position="38"/>
        <end position="56"/>
    </location>
</feature>
<dbReference type="InterPro" id="IPR051788">
    <property type="entry name" value="MFS_Transporter"/>
</dbReference>
<dbReference type="FunFam" id="1.20.1250.20:FF:000308">
    <property type="entry name" value="MFS efflux transporter"/>
    <property type="match status" value="1"/>
</dbReference>
<dbReference type="PROSITE" id="PS50850">
    <property type="entry name" value="MFS"/>
    <property type="match status" value="1"/>
</dbReference>
<dbReference type="GO" id="GO:0012505">
    <property type="term" value="C:endomembrane system"/>
    <property type="evidence" value="ECO:0007669"/>
    <property type="project" value="UniProtKB-SubCell"/>
</dbReference>
<evidence type="ECO:0000256" key="3">
    <source>
        <dbReference type="ARBA" id="ARBA00022448"/>
    </source>
</evidence>
<dbReference type="GO" id="GO:0016020">
    <property type="term" value="C:membrane"/>
    <property type="evidence" value="ECO:0007669"/>
    <property type="project" value="TreeGrafter"/>
</dbReference>
<dbReference type="InterPro" id="IPR011701">
    <property type="entry name" value="MFS"/>
</dbReference>
<feature type="transmembrane region" description="Helical" evidence="7">
    <location>
        <begin position="332"/>
        <end position="356"/>
    </location>
</feature>
<evidence type="ECO:0000259" key="8">
    <source>
        <dbReference type="PROSITE" id="PS50850"/>
    </source>
</evidence>
<evidence type="ECO:0000313" key="10">
    <source>
        <dbReference type="Proteomes" id="UP000799770"/>
    </source>
</evidence>
<protein>
    <submittedName>
        <fullName evidence="9">Major facilitator superfamily domain-containing protein</fullName>
    </submittedName>
</protein>
<feature type="transmembrane region" description="Helical" evidence="7">
    <location>
        <begin position="127"/>
        <end position="147"/>
    </location>
</feature>
<keyword evidence="5 7" id="KW-1133">Transmembrane helix</keyword>
<keyword evidence="10" id="KW-1185">Reference proteome</keyword>
<accession>A0A6A5Z4B5</accession>
<feature type="transmembrane region" description="Helical" evidence="7">
    <location>
        <begin position="92"/>
        <end position="115"/>
    </location>
</feature>
<dbReference type="InterPro" id="IPR036259">
    <property type="entry name" value="MFS_trans_sf"/>
</dbReference>
<comment type="subcellular location">
    <subcellularLocation>
        <location evidence="1">Endomembrane system</location>
        <topology evidence="1">Multi-pass membrane protein</topology>
    </subcellularLocation>
</comment>
<feature type="transmembrane region" description="Helical" evidence="7">
    <location>
        <begin position="273"/>
        <end position="292"/>
    </location>
</feature>
<dbReference type="PANTHER" id="PTHR23514">
    <property type="entry name" value="BYPASS OF STOP CODON PROTEIN 6"/>
    <property type="match status" value="1"/>
</dbReference>
<gene>
    <name evidence="9" type="ORF">BDV96DRAFT_495346</name>
</gene>
<dbReference type="OrthoDB" id="413079at2759"/>
<name>A0A6A5Z4B5_9PLEO</name>
<evidence type="ECO:0000313" key="9">
    <source>
        <dbReference type="EMBL" id="KAF2114215.1"/>
    </source>
</evidence>
<dbReference type="PANTHER" id="PTHR23514:SF3">
    <property type="entry name" value="BYPASS OF STOP CODON PROTEIN 6"/>
    <property type="match status" value="1"/>
</dbReference>
<keyword evidence="3" id="KW-0813">Transport</keyword>
<dbReference type="EMBL" id="ML977326">
    <property type="protein sequence ID" value="KAF2114215.1"/>
    <property type="molecule type" value="Genomic_DNA"/>
</dbReference>
<keyword evidence="4 7" id="KW-0812">Transmembrane</keyword>
<feature type="transmembrane region" description="Helical" evidence="7">
    <location>
        <begin position="362"/>
        <end position="381"/>
    </location>
</feature>
<dbReference type="FunFam" id="1.20.1250.20:FF:000286">
    <property type="entry name" value="MFS efflux transporter"/>
    <property type="match status" value="1"/>
</dbReference>
<evidence type="ECO:0000256" key="7">
    <source>
        <dbReference type="SAM" id="Phobius"/>
    </source>
</evidence>
<evidence type="ECO:0000256" key="6">
    <source>
        <dbReference type="ARBA" id="ARBA00023136"/>
    </source>
</evidence>
<reference evidence="9" key="1">
    <citation type="journal article" date="2020" name="Stud. Mycol.">
        <title>101 Dothideomycetes genomes: a test case for predicting lifestyles and emergence of pathogens.</title>
        <authorList>
            <person name="Haridas S."/>
            <person name="Albert R."/>
            <person name="Binder M."/>
            <person name="Bloem J."/>
            <person name="Labutti K."/>
            <person name="Salamov A."/>
            <person name="Andreopoulos B."/>
            <person name="Baker S."/>
            <person name="Barry K."/>
            <person name="Bills G."/>
            <person name="Bluhm B."/>
            <person name="Cannon C."/>
            <person name="Castanera R."/>
            <person name="Culley D."/>
            <person name="Daum C."/>
            <person name="Ezra D."/>
            <person name="Gonzalez J."/>
            <person name="Henrissat B."/>
            <person name="Kuo A."/>
            <person name="Liang C."/>
            <person name="Lipzen A."/>
            <person name="Lutzoni F."/>
            <person name="Magnuson J."/>
            <person name="Mondo S."/>
            <person name="Nolan M."/>
            <person name="Ohm R."/>
            <person name="Pangilinan J."/>
            <person name="Park H.-J."/>
            <person name="Ramirez L."/>
            <person name="Alfaro M."/>
            <person name="Sun H."/>
            <person name="Tritt A."/>
            <person name="Yoshinaga Y."/>
            <person name="Zwiers L.-H."/>
            <person name="Turgeon B."/>
            <person name="Goodwin S."/>
            <person name="Spatafora J."/>
            <person name="Crous P."/>
            <person name="Grigoriev I."/>
        </authorList>
    </citation>
    <scope>NUCLEOTIDE SEQUENCE</scope>
    <source>
        <strain evidence="9">CBS 627.86</strain>
    </source>
</reference>
<feature type="transmembrane region" description="Helical" evidence="7">
    <location>
        <begin position="249"/>
        <end position="266"/>
    </location>
</feature>
<evidence type="ECO:0000256" key="4">
    <source>
        <dbReference type="ARBA" id="ARBA00022692"/>
    </source>
</evidence>
<dbReference type="Proteomes" id="UP000799770">
    <property type="component" value="Unassembled WGS sequence"/>
</dbReference>
<feature type="transmembrane region" description="Helical" evidence="7">
    <location>
        <begin position="298"/>
        <end position="320"/>
    </location>
</feature>
<dbReference type="Gene3D" id="1.20.1250.20">
    <property type="entry name" value="MFS general substrate transporter like domains"/>
    <property type="match status" value="2"/>
</dbReference>
<dbReference type="InterPro" id="IPR020846">
    <property type="entry name" value="MFS_dom"/>
</dbReference>
<dbReference type="Pfam" id="PF07690">
    <property type="entry name" value="MFS_1"/>
    <property type="match status" value="1"/>
</dbReference>
<feature type="transmembrane region" description="Helical" evidence="7">
    <location>
        <begin position="68"/>
        <end position="86"/>
    </location>
</feature>
<feature type="domain" description="Major facilitator superfamily (MFS) profile" evidence="8">
    <location>
        <begin position="3"/>
        <end position="385"/>
    </location>
</feature>
<dbReference type="GO" id="GO:0022857">
    <property type="term" value="F:transmembrane transporter activity"/>
    <property type="evidence" value="ECO:0007669"/>
    <property type="project" value="InterPro"/>
</dbReference>
<evidence type="ECO:0000256" key="1">
    <source>
        <dbReference type="ARBA" id="ARBA00004127"/>
    </source>
</evidence>
<feature type="transmembrane region" description="Helical" evidence="7">
    <location>
        <begin position="207"/>
        <end position="229"/>
    </location>
</feature>
<organism evidence="9 10">
    <name type="scientific">Lophiotrema nucula</name>
    <dbReference type="NCBI Taxonomy" id="690887"/>
    <lineage>
        <taxon>Eukaryota</taxon>
        <taxon>Fungi</taxon>
        <taxon>Dikarya</taxon>
        <taxon>Ascomycota</taxon>
        <taxon>Pezizomycotina</taxon>
        <taxon>Dothideomycetes</taxon>
        <taxon>Pleosporomycetidae</taxon>
        <taxon>Pleosporales</taxon>
        <taxon>Lophiotremataceae</taxon>
        <taxon>Lophiotrema</taxon>
    </lineage>
</organism>
<keyword evidence="6 7" id="KW-0472">Membrane</keyword>
<sequence length="420" mass="45987">MWRTLSTCFYFMMMGANDAAYGALIPYIEDSYGLSDMVVSLLFLSPVVGYSSAALLNSAVHNRWGQRGVAVIGPTCHVLAYIAVALHPPYPILVVVFVFAGFANGLGEAAWNAFLGNMANSNEVLGFLHGFYGLGAALSPIAATSLIEKAGWLWYAFYYIMIGGAVLELATSLSSFWHLSGRVYREARSYVTVTDKSYYRQSLKKRVTWIMAIYLFVYNGIEVGLGGWIVTFMRRERSGQPFESGIVAMGYWIGIMLGRFALGFLTPRLGEKFAAILYMVLSILCQLLFWLVPEFHVSAVAVSLHGFFLGPLFPAAVVVARKSLPAQLYVPALGFAVASSGGGGGVLPFAIGALAQAKGVSIFPPVTLAMLIVILILWVCLPTLDKSSTQQDDKEGQWKNIDIDLVHVSRRTIVKLRDRR</sequence>
<evidence type="ECO:0000256" key="5">
    <source>
        <dbReference type="ARBA" id="ARBA00022989"/>
    </source>
</evidence>
<proteinExistence type="inferred from homology"/>
<evidence type="ECO:0000256" key="2">
    <source>
        <dbReference type="ARBA" id="ARBA00008335"/>
    </source>
</evidence>
<comment type="similarity">
    <text evidence="2">Belongs to the major facilitator superfamily.</text>
</comment>